<name>A0ACB9CQY2_CICIN</name>
<proteinExistence type="predicted"/>
<organism evidence="1 2">
    <name type="scientific">Cichorium intybus</name>
    <name type="common">Chicory</name>
    <dbReference type="NCBI Taxonomy" id="13427"/>
    <lineage>
        <taxon>Eukaryota</taxon>
        <taxon>Viridiplantae</taxon>
        <taxon>Streptophyta</taxon>
        <taxon>Embryophyta</taxon>
        <taxon>Tracheophyta</taxon>
        <taxon>Spermatophyta</taxon>
        <taxon>Magnoliopsida</taxon>
        <taxon>eudicotyledons</taxon>
        <taxon>Gunneridae</taxon>
        <taxon>Pentapetalae</taxon>
        <taxon>asterids</taxon>
        <taxon>campanulids</taxon>
        <taxon>Asterales</taxon>
        <taxon>Asteraceae</taxon>
        <taxon>Cichorioideae</taxon>
        <taxon>Cichorieae</taxon>
        <taxon>Cichoriinae</taxon>
        <taxon>Cichorium</taxon>
    </lineage>
</organism>
<evidence type="ECO:0000313" key="2">
    <source>
        <dbReference type="Proteomes" id="UP001055811"/>
    </source>
</evidence>
<evidence type="ECO:0000313" key="1">
    <source>
        <dbReference type="EMBL" id="KAI3736714.1"/>
    </source>
</evidence>
<gene>
    <name evidence="1" type="ORF">L2E82_26698</name>
</gene>
<reference evidence="2" key="1">
    <citation type="journal article" date="2022" name="Mol. Ecol. Resour.">
        <title>The genomes of chicory, endive, great burdock and yacon provide insights into Asteraceae palaeo-polyploidization history and plant inulin production.</title>
        <authorList>
            <person name="Fan W."/>
            <person name="Wang S."/>
            <person name="Wang H."/>
            <person name="Wang A."/>
            <person name="Jiang F."/>
            <person name="Liu H."/>
            <person name="Zhao H."/>
            <person name="Xu D."/>
            <person name="Zhang Y."/>
        </authorList>
    </citation>
    <scope>NUCLEOTIDE SEQUENCE [LARGE SCALE GENOMIC DNA]</scope>
    <source>
        <strain evidence="2">cv. Punajuju</strain>
    </source>
</reference>
<protein>
    <submittedName>
        <fullName evidence="1">Uncharacterized protein</fullName>
    </submittedName>
</protein>
<comment type="caution">
    <text evidence="1">The sequence shown here is derived from an EMBL/GenBank/DDBJ whole genome shotgun (WGS) entry which is preliminary data.</text>
</comment>
<dbReference type="Proteomes" id="UP001055811">
    <property type="component" value="Linkage Group LG05"/>
</dbReference>
<dbReference type="EMBL" id="CM042013">
    <property type="protein sequence ID" value="KAI3736714.1"/>
    <property type="molecule type" value="Genomic_DNA"/>
</dbReference>
<reference evidence="1 2" key="2">
    <citation type="journal article" date="2022" name="Mol. Ecol. Resour.">
        <title>The genomes of chicory, endive, great burdock and yacon provide insights into Asteraceae paleo-polyploidization history and plant inulin production.</title>
        <authorList>
            <person name="Fan W."/>
            <person name="Wang S."/>
            <person name="Wang H."/>
            <person name="Wang A."/>
            <person name="Jiang F."/>
            <person name="Liu H."/>
            <person name="Zhao H."/>
            <person name="Xu D."/>
            <person name="Zhang Y."/>
        </authorList>
    </citation>
    <scope>NUCLEOTIDE SEQUENCE [LARGE SCALE GENOMIC DNA]</scope>
    <source>
        <strain evidence="2">cv. Punajuju</strain>
        <tissue evidence="1">Leaves</tissue>
    </source>
</reference>
<keyword evidence="2" id="KW-1185">Reference proteome</keyword>
<accession>A0ACB9CQY2</accession>
<sequence>MDFASLQQLISLHLHRHRLRIRSQLIGDNKQGCGSINLSLNLDNDAVCMAQFVSNFAEPTEPEYAPPVEKGETPGQSRARIHQLRLEEGARKAAEELEKCIFFSELIDSKRMIENFQSWKERLASCVNPESDFTQKILRLQEEWYDMNIRTPSCFVDIVKPTRAGSSIGVTVAYGVADFLTKGIDDKVIVEIFLGGGREFTAIVLDVDFIQIKFYKLLVSMSEEAISKVKTLSDVEGLCVSFAGSHGSSDPTLAVKEFLKEEAYTAEEIEKSLVHRSPVKGFSHKLVHNSSNIPPP</sequence>